<name>A0A1Y1X7B5_9FUNG</name>
<keyword evidence="1" id="KW-0472">Membrane</keyword>
<gene>
    <name evidence="2" type="ORF">BCR32DRAFT_293173</name>
</gene>
<dbReference type="Proteomes" id="UP000193944">
    <property type="component" value="Unassembled WGS sequence"/>
</dbReference>
<evidence type="ECO:0000313" key="2">
    <source>
        <dbReference type="EMBL" id="ORX81661.1"/>
    </source>
</evidence>
<organism evidence="2 3">
    <name type="scientific">Anaeromyces robustus</name>
    <dbReference type="NCBI Taxonomy" id="1754192"/>
    <lineage>
        <taxon>Eukaryota</taxon>
        <taxon>Fungi</taxon>
        <taxon>Fungi incertae sedis</taxon>
        <taxon>Chytridiomycota</taxon>
        <taxon>Chytridiomycota incertae sedis</taxon>
        <taxon>Neocallimastigomycetes</taxon>
        <taxon>Neocallimastigales</taxon>
        <taxon>Neocallimastigaceae</taxon>
        <taxon>Anaeromyces</taxon>
    </lineage>
</organism>
<comment type="caution">
    <text evidence="2">The sequence shown here is derived from an EMBL/GenBank/DDBJ whole genome shotgun (WGS) entry which is preliminary data.</text>
</comment>
<dbReference type="SUPFAM" id="SSF48097">
    <property type="entry name" value="Regulator of G-protein signaling, RGS"/>
    <property type="match status" value="1"/>
</dbReference>
<evidence type="ECO:0008006" key="4">
    <source>
        <dbReference type="Google" id="ProtNLM"/>
    </source>
</evidence>
<reference evidence="2 3" key="2">
    <citation type="submission" date="2016-08" db="EMBL/GenBank/DDBJ databases">
        <title>Pervasive Adenine N6-methylation of Active Genes in Fungi.</title>
        <authorList>
            <consortium name="DOE Joint Genome Institute"/>
            <person name="Mondo S.J."/>
            <person name="Dannebaum R.O."/>
            <person name="Kuo R.C."/>
            <person name="Labutti K."/>
            <person name="Haridas S."/>
            <person name="Kuo A."/>
            <person name="Salamov A."/>
            <person name="Ahrendt S.R."/>
            <person name="Lipzen A."/>
            <person name="Sullivan W."/>
            <person name="Andreopoulos W.B."/>
            <person name="Clum A."/>
            <person name="Lindquist E."/>
            <person name="Daum C."/>
            <person name="Ramamoorthy G.K."/>
            <person name="Gryganskyi A."/>
            <person name="Culley D."/>
            <person name="Magnuson J.K."/>
            <person name="James T.Y."/>
            <person name="O'Malley M.A."/>
            <person name="Stajich J.E."/>
            <person name="Spatafora J.W."/>
            <person name="Visel A."/>
            <person name="Grigoriev I.V."/>
        </authorList>
    </citation>
    <scope>NUCLEOTIDE SEQUENCE [LARGE SCALE GENOMIC DNA]</scope>
    <source>
        <strain evidence="2 3">S4</strain>
    </source>
</reference>
<dbReference type="EMBL" id="MCFG01000114">
    <property type="protein sequence ID" value="ORX81661.1"/>
    <property type="molecule type" value="Genomic_DNA"/>
</dbReference>
<evidence type="ECO:0000256" key="1">
    <source>
        <dbReference type="SAM" id="Phobius"/>
    </source>
</evidence>
<evidence type="ECO:0000313" key="3">
    <source>
        <dbReference type="Proteomes" id="UP000193944"/>
    </source>
</evidence>
<feature type="transmembrane region" description="Helical" evidence="1">
    <location>
        <begin position="81"/>
        <end position="101"/>
    </location>
</feature>
<protein>
    <recommendedName>
        <fullName evidence="4">RGS domain-containing protein</fullName>
    </recommendedName>
</protein>
<proteinExistence type="predicted"/>
<feature type="transmembrane region" description="Helical" evidence="1">
    <location>
        <begin position="222"/>
        <end position="240"/>
    </location>
</feature>
<dbReference type="OrthoDB" id="10500740at2759"/>
<dbReference type="InterPro" id="IPR044926">
    <property type="entry name" value="RGS_subdomain_2"/>
</dbReference>
<feature type="transmembrane region" description="Helical" evidence="1">
    <location>
        <begin position="252"/>
        <end position="272"/>
    </location>
</feature>
<feature type="transmembrane region" description="Helical" evidence="1">
    <location>
        <begin position="49"/>
        <end position="69"/>
    </location>
</feature>
<sequence>MKEISNDVSFQFPSEWDDKNERAIEQYNKCGNFYSDSETFINHYNNGTYYNILYGIIIGYSILGFVLVLNFRKTFEISKHNLSLCSLYMMGLIINIMISYLKKMKYYSLPCYIVSYSLMIGYPLLFFSNIGFIFRYIKYCYTNYSKYNDDEIDKEKEKKRFGYYVSRYYSDDKLITIMLLFIIISLIYITVLSLNGISFSLFPLDEGFCEIKYENILNDVTIFLLTIIALPLSFYELNCLGNNFSLMKSYKFSVIASFCLMFLHAILSITPFHCFSITSVIPHDILFILYNCLFTYPEFIRPLINLIIIEIKIQGLESNKKSLIKILNKNVLYDEFLDYCNKKCCGEYALFHKEYLKFRRVVKQIAIKNDNNPYDSNEFINSSFSTSCLSVLTTNTNDCDYSVVNIHYLENEIGNTDGKKRKFSNSNTIDKSSILKSAVTEGLSSNCQLGNYEPNDNGQVQSKYDNLFRIINEINSKFFEKDCELELNISDRIVKKIKINLTNFNDSYDKMKNNQSYNPEPLHCERIFDEAYRECIETLYHNVYSSYVVYKKSGKNATELNILNNSKNNLGSSEALSLRSPKF</sequence>
<dbReference type="Gene3D" id="1.10.167.10">
    <property type="entry name" value="Regulator of G-protein Signalling 4, domain 2"/>
    <property type="match status" value="1"/>
</dbReference>
<dbReference type="AlphaFoldDB" id="A0A1Y1X7B5"/>
<feature type="transmembrane region" description="Helical" evidence="1">
    <location>
        <begin position="174"/>
        <end position="202"/>
    </location>
</feature>
<feature type="transmembrane region" description="Helical" evidence="1">
    <location>
        <begin position="113"/>
        <end position="137"/>
    </location>
</feature>
<keyword evidence="3" id="KW-1185">Reference proteome</keyword>
<keyword evidence="1" id="KW-1133">Transmembrane helix</keyword>
<dbReference type="InterPro" id="IPR036305">
    <property type="entry name" value="RGS_sf"/>
</dbReference>
<keyword evidence="1" id="KW-0812">Transmembrane</keyword>
<accession>A0A1Y1X7B5</accession>
<reference evidence="2 3" key="1">
    <citation type="submission" date="2016-08" db="EMBL/GenBank/DDBJ databases">
        <title>A Parts List for Fungal Cellulosomes Revealed by Comparative Genomics.</title>
        <authorList>
            <consortium name="DOE Joint Genome Institute"/>
            <person name="Haitjema C.H."/>
            <person name="Gilmore S.P."/>
            <person name="Henske J.K."/>
            <person name="Solomon K.V."/>
            <person name="De Groot R."/>
            <person name="Kuo A."/>
            <person name="Mondo S.J."/>
            <person name="Salamov A.A."/>
            <person name="Labutti K."/>
            <person name="Zhao Z."/>
            <person name="Chiniquy J."/>
            <person name="Barry K."/>
            <person name="Brewer H.M."/>
            <person name="Purvine S.O."/>
            <person name="Wright A.T."/>
            <person name="Boxma B."/>
            <person name="Van Alen T."/>
            <person name="Hackstein J.H."/>
            <person name="Baker S.E."/>
            <person name="Grigoriev I.V."/>
            <person name="O'Malley M.A."/>
        </authorList>
    </citation>
    <scope>NUCLEOTIDE SEQUENCE [LARGE SCALE GENOMIC DNA]</scope>
    <source>
        <strain evidence="2 3">S4</strain>
    </source>
</reference>